<evidence type="ECO:0000259" key="2">
    <source>
        <dbReference type="Pfam" id="PF02591"/>
    </source>
</evidence>
<evidence type="ECO:0000259" key="3">
    <source>
        <dbReference type="Pfam" id="PF24481"/>
    </source>
</evidence>
<dbReference type="Proteomes" id="UP000464954">
    <property type="component" value="Chromosome"/>
</dbReference>
<feature type="domain" description="CT398-like coiled coil hairpin" evidence="3">
    <location>
        <begin position="58"/>
        <end position="233"/>
    </location>
</feature>
<dbReference type="EMBL" id="CP047593">
    <property type="protein sequence ID" value="QHI70315.1"/>
    <property type="molecule type" value="Genomic_DNA"/>
</dbReference>
<accession>A0A6P1MGV5</accession>
<dbReference type="PANTHER" id="PTHR39082:SF1">
    <property type="entry name" value="SCAVENGER RECEPTOR CLASS A MEMBER 3"/>
    <property type="match status" value="1"/>
</dbReference>
<dbReference type="AlphaFoldDB" id="A0A6P1MGV5"/>
<name>A0A6P1MGV5_9BACT</name>
<protein>
    <submittedName>
        <fullName evidence="4">Uncharacterized protein</fullName>
    </submittedName>
</protein>
<proteinExistence type="predicted"/>
<dbReference type="InterPro" id="IPR056003">
    <property type="entry name" value="CT398_CC_hairpin"/>
</dbReference>
<keyword evidence="5" id="KW-1185">Reference proteome</keyword>
<dbReference type="RefSeq" id="WP_160629492.1">
    <property type="nucleotide sequence ID" value="NZ_CP047593.1"/>
</dbReference>
<dbReference type="InterPro" id="IPR052376">
    <property type="entry name" value="Oxidative_Scav/Glycosyltrans"/>
</dbReference>
<reference evidence="4 5" key="1">
    <citation type="submission" date="2020-01" db="EMBL/GenBank/DDBJ databases">
        <title>Ponticoccus aerotolerans gen. nov., sp. nov., an anaerobic bacterium and proposal of Ponticoccusceae fam. nov., Ponticoccusles ord. nov. and Ponticoccuse classis nov. in the phylum Kiritimatiellaeota.</title>
        <authorList>
            <person name="Zhou L.Y."/>
            <person name="Du Z.J."/>
        </authorList>
    </citation>
    <scope>NUCLEOTIDE SEQUENCE [LARGE SCALE GENOMIC DNA]</scope>
    <source>
        <strain evidence="4 5">S-5007</strain>
    </source>
</reference>
<dbReference type="InterPro" id="IPR003743">
    <property type="entry name" value="Zf-RING_7"/>
</dbReference>
<feature type="coiled-coil region" evidence="1">
    <location>
        <begin position="58"/>
        <end position="217"/>
    </location>
</feature>
<dbReference type="Pfam" id="PF24481">
    <property type="entry name" value="CT398_CC"/>
    <property type="match status" value="1"/>
</dbReference>
<dbReference type="PANTHER" id="PTHR39082">
    <property type="entry name" value="PHOSPHOLIPASE C-BETA-2-RELATED"/>
    <property type="match status" value="1"/>
</dbReference>
<sequence length="280" mass="32405">MSSFFSFFGLCWRLVGRLFHSFFSCRFPVPGVFSPLIFVLKPRGIRIMAHPLEALLALQQKDRKIAKLEREINDIPARKAEVETQLDQAKAKLAAVREEHVGVQSDLKQLEVEAEAHKEKITRYKQQQMEAQNNDQYRALLIEVANEEKAVSDLEDREIQLMEQLELSKKAIDEREAEMKEEENGIRDEQDMLMERLEEVQEDLEAQKEKRAKMAAEVEPRLLSRYERILANKRDFAVVRVENGHCRGCNMKLPPQVVNDAINPAKLVSCNYCGRLLINI</sequence>
<keyword evidence="1" id="KW-0175">Coiled coil</keyword>
<feature type="domain" description="C4-type zinc ribbon" evidence="2">
    <location>
        <begin position="246"/>
        <end position="277"/>
    </location>
</feature>
<gene>
    <name evidence="4" type="ORF">GT409_12980</name>
</gene>
<dbReference type="Gene3D" id="1.10.287.1490">
    <property type="match status" value="1"/>
</dbReference>
<evidence type="ECO:0000313" key="5">
    <source>
        <dbReference type="Proteomes" id="UP000464954"/>
    </source>
</evidence>
<dbReference type="KEGG" id="taer:GT409_12980"/>
<evidence type="ECO:0000256" key="1">
    <source>
        <dbReference type="SAM" id="Coils"/>
    </source>
</evidence>
<organism evidence="4 5">
    <name type="scientific">Tichowtungia aerotolerans</name>
    <dbReference type="NCBI Taxonomy" id="2697043"/>
    <lineage>
        <taxon>Bacteria</taxon>
        <taxon>Pseudomonadati</taxon>
        <taxon>Kiritimatiellota</taxon>
        <taxon>Tichowtungiia</taxon>
        <taxon>Tichowtungiales</taxon>
        <taxon>Tichowtungiaceae</taxon>
        <taxon>Tichowtungia</taxon>
    </lineage>
</organism>
<evidence type="ECO:0000313" key="4">
    <source>
        <dbReference type="EMBL" id="QHI70315.1"/>
    </source>
</evidence>
<dbReference type="Pfam" id="PF02591">
    <property type="entry name" value="Zn_ribbon_9"/>
    <property type="match status" value="1"/>
</dbReference>